<evidence type="ECO:0000313" key="6">
    <source>
        <dbReference type="Proteomes" id="UP001158045"/>
    </source>
</evidence>
<sequence length="167" mass="19885">MMNYLELKEQKQQLIEGKSQYGAAIVCIRVNVPGEQKKFAWSEKIHRHASLKFEELFLNQAIKFQRIEEEFCNLFYEYISFYRVKSEPISVKRLTIQLESDEEIGRLLDIDVYDFKGNSISRDEFDIPDRQCYLCSEPAFICGRTRKHSIQELHQFMILKAEMLEDK</sequence>
<gene>
    <name evidence="5" type="primary">citX</name>
    <name evidence="5" type="ORF">QE109_08935</name>
</gene>
<dbReference type="InterPro" id="IPR005551">
    <property type="entry name" value="CitX"/>
</dbReference>
<dbReference type="GO" id="GO:0016829">
    <property type="term" value="F:lyase activity"/>
    <property type="evidence" value="ECO:0007669"/>
    <property type="project" value="UniProtKB-KW"/>
</dbReference>
<dbReference type="Proteomes" id="UP001158045">
    <property type="component" value="Unassembled WGS sequence"/>
</dbReference>
<evidence type="ECO:0000256" key="2">
    <source>
        <dbReference type="ARBA" id="ARBA00022679"/>
    </source>
</evidence>
<dbReference type="RefSeq" id="WP_281094111.1">
    <property type="nucleotide sequence ID" value="NZ_JARYZI010000005.1"/>
</dbReference>
<dbReference type="GO" id="GO:0050519">
    <property type="term" value="F:holo-citrate lyase synthase activity"/>
    <property type="evidence" value="ECO:0007669"/>
    <property type="project" value="UniProtKB-EC"/>
</dbReference>
<keyword evidence="2 5" id="KW-0808">Transferase</keyword>
<dbReference type="EMBL" id="JARYZI010000005">
    <property type="protein sequence ID" value="MDH8678270.1"/>
    <property type="molecule type" value="Genomic_DNA"/>
</dbReference>
<keyword evidence="5" id="KW-0456">Lyase</keyword>
<keyword evidence="3 5" id="KW-0548">Nucleotidyltransferase</keyword>
<proteinExistence type="predicted"/>
<evidence type="ECO:0000256" key="4">
    <source>
        <dbReference type="ARBA" id="ARBA00048574"/>
    </source>
</evidence>
<evidence type="ECO:0000256" key="1">
    <source>
        <dbReference type="ARBA" id="ARBA00012524"/>
    </source>
</evidence>
<reference evidence="5 6" key="1">
    <citation type="submission" date="2023-04" db="EMBL/GenBank/DDBJ databases">
        <title>Fusibacter bizertensis strain WBS, isolated from littoral bottom sediments of the Arctic seas - biochemical and genomic analysis.</title>
        <authorList>
            <person name="Brioukhanov A.L."/>
        </authorList>
    </citation>
    <scope>NUCLEOTIDE SEQUENCE [LARGE SCALE GENOMIC DNA]</scope>
    <source>
        <strain evidence="5 6">WBS</strain>
    </source>
</reference>
<comment type="catalytic activity">
    <reaction evidence="4">
        <text>apo-[citrate lyase ACP] + 2'-(5''-triphospho-alpha-D-ribosyl)-3'-dephospho-CoA = holo-[citrate lyase ACP] + diphosphate</text>
        <dbReference type="Rhea" id="RHEA:16333"/>
        <dbReference type="Rhea" id="RHEA-COMP:10157"/>
        <dbReference type="Rhea" id="RHEA-COMP:10158"/>
        <dbReference type="ChEBI" id="CHEBI:29999"/>
        <dbReference type="ChEBI" id="CHEBI:33019"/>
        <dbReference type="ChEBI" id="CHEBI:61378"/>
        <dbReference type="ChEBI" id="CHEBI:82683"/>
        <dbReference type="EC" id="2.7.7.61"/>
    </reaction>
</comment>
<comment type="caution">
    <text evidence="5">The sequence shown here is derived from an EMBL/GenBank/DDBJ whole genome shotgun (WGS) entry which is preliminary data.</text>
</comment>
<protein>
    <recommendedName>
        <fullName evidence="1">citrate lyase holo-[acyl-carrier protein] synthase</fullName>
        <ecNumber evidence="1">2.7.7.61</ecNumber>
    </recommendedName>
</protein>
<dbReference type="EC" id="2.7.7.61" evidence="1"/>
<organism evidence="5 6">
    <name type="scientific">Fusibacter bizertensis</name>
    <dbReference type="NCBI Taxonomy" id="1488331"/>
    <lineage>
        <taxon>Bacteria</taxon>
        <taxon>Bacillati</taxon>
        <taxon>Bacillota</taxon>
        <taxon>Clostridia</taxon>
        <taxon>Eubacteriales</taxon>
        <taxon>Eubacteriales Family XII. Incertae Sedis</taxon>
        <taxon>Fusibacter</taxon>
    </lineage>
</organism>
<name>A0ABT6NCW9_9FIRM</name>
<accession>A0ABT6NCW9</accession>
<evidence type="ECO:0000313" key="5">
    <source>
        <dbReference type="EMBL" id="MDH8678270.1"/>
    </source>
</evidence>
<dbReference type="Pfam" id="PF03802">
    <property type="entry name" value="CitX"/>
    <property type="match status" value="1"/>
</dbReference>
<keyword evidence="6" id="KW-1185">Reference proteome</keyword>
<dbReference type="NCBIfam" id="TIGR03124">
    <property type="entry name" value="citrate_citX"/>
    <property type="match status" value="1"/>
</dbReference>
<evidence type="ECO:0000256" key="3">
    <source>
        <dbReference type="ARBA" id="ARBA00022695"/>
    </source>
</evidence>